<protein>
    <submittedName>
        <fullName evidence="1">Uncharacterized protein</fullName>
    </submittedName>
</protein>
<reference evidence="1" key="1">
    <citation type="submission" date="2019-10" db="EMBL/GenBank/DDBJ databases">
        <title>Metagenomic sequencing of thiosulfate-disproportionating enrichment culture.</title>
        <authorList>
            <person name="Umezawa K."/>
            <person name="Kojima H."/>
            <person name="Fukui M."/>
        </authorList>
    </citation>
    <scope>NUCLEOTIDE SEQUENCE</scope>
    <source>
        <strain evidence="1">45J</strain>
    </source>
</reference>
<gene>
    <name evidence="1" type="ORF">A45J_1986</name>
</gene>
<dbReference type="EMBL" id="BLAB01000001">
    <property type="protein sequence ID" value="GER94226.1"/>
    <property type="molecule type" value="Genomic_DNA"/>
</dbReference>
<proteinExistence type="predicted"/>
<name>A0A5J4L9K3_9ZZZZ</name>
<organism evidence="1">
    <name type="scientific">hot springs metagenome</name>
    <dbReference type="NCBI Taxonomy" id="433727"/>
    <lineage>
        <taxon>unclassified sequences</taxon>
        <taxon>metagenomes</taxon>
        <taxon>ecological metagenomes</taxon>
    </lineage>
</organism>
<comment type="caution">
    <text evidence="1">The sequence shown here is derived from an EMBL/GenBank/DDBJ whole genome shotgun (WGS) entry which is preliminary data.</text>
</comment>
<accession>A0A5J4L9K3</accession>
<sequence length="88" mass="11001">MTIISKEKVKDMYYANLMYEYHRVTEKIRLFEKKYGMPFDRFEKDLKGSEKEDIEKWDDYMEWNGYKKVLQRLIKEKKELEIGDYKVR</sequence>
<dbReference type="AlphaFoldDB" id="A0A5J4L9K3"/>
<evidence type="ECO:0000313" key="1">
    <source>
        <dbReference type="EMBL" id="GER94226.1"/>
    </source>
</evidence>